<keyword evidence="2" id="KW-1185">Reference proteome</keyword>
<evidence type="ECO:0000313" key="1">
    <source>
        <dbReference type="EMBL" id="KAJ8936067.1"/>
    </source>
</evidence>
<reference evidence="1" key="1">
    <citation type="journal article" date="2023" name="Insect Mol. Biol.">
        <title>Genome sequencing provides insights into the evolution of gene families encoding plant cell wall-degrading enzymes in longhorned beetles.</title>
        <authorList>
            <person name="Shin N.R."/>
            <person name="Okamura Y."/>
            <person name="Kirsch R."/>
            <person name="Pauchet Y."/>
        </authorList>
    </citation>
    <scope>NUCLEOTIDE SEQUENCE</scope>
    <source>
        <strain evidence="1">AMC_N1</strain>
    </source>
</reference>
<sequence>MYKYGFEPNLEILPLDNPYNPVYVKLREKLAVMPKNDHSDPKLLMRKEIYIGDGDSKTSKAILDLDPYNNDPKGRMTFTIKYLLAIQGVKSFDASTLTIALDSDPIISGCAEEQTKDLMKRVTQACDASMPRKHGINQRPSVHWWNDHISALRKECLRKRRISQRGYRRPDSAELVADYKKARRSLNKAIKDSKRKCWMELINEVDKDPWGRPYKQQVEHVTAKASVVRASLARLMPNVGGPKQSRRLLLSSVVTSVLTYGISIWANALDVQASWRKAGPIYRQSALRVASAFRTTSEEAVCVISGTLPLRVLAEERRALYHRKSVVSRADI</sequence>
<dbReference type="AlphaFoldDB" id="A0AAV8XBE7"/>
<dbReference type="Proteomes" id="UP001162162">
    <property type="component" value="Unassembled WGS sequence"/>
</dbReference>
<dbReference type="EMBL" id="JAPWTK010000788">
    <property type="protein sequence ID" value="KAJ8936067.1"/>
    <property type="molecule type" value="Genomic_DNA"/>
</dbReference>
<protein>
    <recommendedName>
        <fullName evidence="3">Reverse transcriptase</fullName>
    </recommendedName>
</protein>
<gene>
    <name evidence="1" type="ORF">NQ318_015603</name>
</gene>
<proteinExistence type="predicted"/>
<evidence type="ECO:0008006" key="3">
    <source>
        <dbReference type="Google" id="ProtNLM"/>
    </source>
</evidence>
<name>A0AAV8XBE7_9CUCU</name>
<organism evidence="1 2">
    <name type="scientific">Aromia moschata</name>
    <dbReference type="NCBI Taxonomy" id="1265417"/>
    <lineage>
        <taxon>Eukaryota</taxon>
        <taxon>Metazoa</taxon>
        <taxon>Ecdysozoa</taxon>
        <taxon>Arthropoda</taxon>
        <taxon>Hexapoda</taxon>
        <taxon>Insecta</taxon>
        <taxon>Pterygota</taxon>
        <taxon>Neoptera</taxon>
        <taxon>Endopterygota</taxon>
        <taxon>Coleoptera</taxon>
        <taxon>Polyphaga</taxon>
        <taxon>Cucujiformia</taxon>
        <taxon>Chrysomeloidea</taxon>
        <taxon>Cerambycidae</taxon>
        <taxon>Cerambycinae</taxon>
        <taxon>Callichromatini</taxon>
        <taxon>Aromia</taxon>
    </lineage>
</organism>
<evidence type="ECO:0000313" key="2">
    <source>
        <dbReference type="Proteomes" id="UP001162162"/>
    </source>
</evidence>
<accession>A0AAV8XBE7</accession>
<comment type="caution">
    <text evidence="1">The sequence shown here is derived from an EMBL/GenBank/DDBJ whole genome shotgun (WGS) entry which is preliminary data.</text>
</comment>